<dbReference type="Gene3D" id="3.80.10.10">
    <property type="entry name" value="Ribonuclease Inhibitor"/>
    <property type="match status" value="1"/>
</dbReference>
<dbReference type="AlphaFoldDB" id="A0AAN9Z7S4"/>
<protein>
    <recommendedName>
        <fullName evidence="4">F-box only protein 39</fullName>
    </recommendedName>
</protein>
<evidence type="ECO:0000313" key="2">
    <source>
        <dbReference type="EMBL" id="KAK7865947.1"/>
    </source>
</evidence>
<comment type="caution">
    <text evidence="2">The sequence shown here is derived from an EMBL/GenBank/DDBJ whole genome shotgun (WGS) entry which is preliminary data.</text>
</comment>
<evidence type="ECO:0000256" key="1">
    <source>
        <dbReference type="SAM" id="MobiDB-lite"/>
    </source>
</evidence>
<proteinExistence type="predicted"/>
<keyword evidence="3" id="KW-1185">Reference proteome</keyword>
<dbReference type="EMBL" id="JAZDUA010000161">
    <property type="protein sequence ID" value="KAK7865947.1"/>
    <property type="molecule type" value="Genomic_DNA"/>
</dbReference>
<dbReference type="Proteomes" id="UP001378592">
    <property type="component" value="Unassembled WGS sequence"/>
</dbReference>
<feature type="compositionally biased region" description="Gly residues" evidence="1">
    <location>
        <begin position="115"/>
        <end position="134"/>
    </location>
</feature>
<feature type="region of interest" description="Disordered" evidence="1">
    <location>
        <begin position="98"/>
        <end position="134"/>
    </location>
</feature>
<reference evidence="2 3" key="1">
    <citation type="submission" date="2024-03" db="EMBL/GenBank/DDBJ databases">
        <title>The genome assembly and annotation of the cricket Gryllus longicercus Weissman &amp; Gray.</title>
        <authorList>
            <person name="Szrajer S."/>
            <person name="Gray D."/>
            <person name="Ylla G."/>
        </authorList>
    </citation>
    <scope>NUCLEOTIDE SEQUENCE [LARGE SCALE GENOMIC DNA]</scope>
    <source>
        <strain evidence="2">DAG 2021-001</strain>
        <tissue evidence="2">Whole body minus gut</tissue>
    </source>
</reference>
<sequence length="485" mass="52502">MLSQVFPNVFRYISLRSSKVSVRRHPHSAFHARSLHPAALAACRGAGRGGAQGPAGEPLALELARRFGQHVRRLELVWTRPWAQPGFAGAGAGVGAGAAPATSLDQGPAPWSSGAGAGRGAGGGAGAGGGPGAGAGAAAGRGARGWRVAYSEAGAAFLGMLCARDVQLRQLVLTDWVFSYKWGSRGKLLGALATFISGQRALEGLSLRNACLGVGEALRLLGAVARFSGASLRTLDLRGAFREWQAPHASPRYLALLARLPALTQLRLDYPALSDDALAVLAGGDARTLRRLVVSVRDTDNRQHALSDAAWRRLARTCPELRVLFFVVNIAHYEDLSVLLTPAIPLASFQLHSGSVWDQSRSRNFRATLRLLLTHYSETLEAVHLHLKNNREMLDDLLLELLNHCHLLSHLQYDGVLRDMDTVRQMCNLQLCNKTNFQTMHVRPRTLNTHNRAIVKDVCAEYVSKLAELTVDFKIEDPSSVIMFC</sequence>
<evidence type="ECO:0000313" key="3">
    <source>
        <dbReference type="Proteomes" id="UP001378592"/>
    </source>
</evidence>
<gene>
    <name evidence="2" type="ORF">R5R35_005012</name>
</gene>
<dbReference type="SUPFAM" id="SSF52047">
    <property type="entry name" value="RNI-like"/>
    <property type="match status" value="1"/>
</dbReference>
<evidence type="ECO:0008006" key="4">
    <source>
        <dbReference type="Google" id="ProtNLM"/>
    </source>
</evidence>
<organism evidence="2 3">
    <name type="scientific">Gryllus longicercus</name>
    <dbReference type="NCBI Taxonomy" id="2509291"/>
    <lineage>
        <taxon>Eukaryota</taxon>
        <taxon>Metazoa</taxon>
        <taxon>Ecdysozoa</taxon>
        <taxon>Arthropoda</taxon>
        <taxon>Hexapoda</taxon>
        <taxon>Insecta</taxon>
        <taxon>Pterygota</taxon>
        <taxon>Neoptera</taxon>
        <taxon>Polyneoptera</taxon>
        <taxon>Orthoptera</taxon>
        <taxon>Ensifera</taxon>
        <taxon>Gryllidea</taxon>
        <taxon>Grylloidea</taxon>
        <taxon>Gryllidae</taxon>
        <taxon>Gryllinae</taxon>
        <taxon>Gryllus</taxon>
    </lineage>
</organism>
<name>A0AAN9Z7S4_9ORTH</name>
<accession>A0AAN9Z7S4</accession>
<dbReference type="InterPro" id="IPR032675">
    <property type="entry name" value="LRR_dom_sf"/>
</dbReference>